<reference evidence="2" key="1">
    <citation type="submission" date="2021-06" db="EMBL/GenBank/DDBJ databases">
        <authorList>
            <person name="Arsene-Ploetze F."/>
        </authorList>
    </citation>
    <scope>NUCLEOTIDE SEQUENCE</scope>
    <source>
        <strain evidence="2">SBRY1</strain>
    </source>
</reference>
<comment type="caution">
    <text evidence="2">The sequence shown here is derived from an EMBL/GenBank/DDBJ whole genome shotgun (WGS) entry which is preliminary data.</text>
</comment>
<proteinExistence type="predicted"/>
<protein>
    <recommendedName>
        <fullName evidence="1">DUF1918 domain-containing protein</fullName>
    </recommendedName>
</protein>
<dbReference type="Proteomes" id="UP001153328">
    <property type="component" value="Unassembled WGS sequence"/>
</dbReference>
<evidence type="ECO:0000313" key="3">
    <source>
        <dbReference type="Proteomes" id="UP001153328"/>
    </source>
</evidence>
<dbReference type="AlphaFoldDB" id="A0A9W4E2C6"/>
<name>A0A9W4E2C6_9ACTN</name>
<sequence>MRAHVGDWIVVEARHLDGPRRRGQIVRLGHPDGTPPYAVRWIEDDRETVFFPGPEAHLEAEAEHAAHRHAFP</sequence>
<evidence type="ECO:0000259" key="1">
    <source>
        <dbReference type="Pfam" id="PF08940"/>
    </source>
</evidence>
<dbReference type="Gene3D" id="2.30.30.440">
    <property type="entry name" value="Domain of unknown function DUF1918"/>
    <property type="match status" value="1"/>
</dbReference>
<evidence type="ECO:0000313" key="2">
    <source>
        <dbReference type="EMBL" id="CAG7613725.1"/>
    </source>
</evidence>
<dbReference type="SUPFAM" id="SSF50118">
    <property type="entry name" value="Cell growth inhibitor/plasmid maintenance toxic component"/>
    <property type="match status" value="1"/>
</dbReference>
<dbReference type="InterPro" id="IPR015035">
    <property type="entry name" value="DUF1918"/>
</dbReference>
<organism evidence="2 3">
    <name type="scientific">Actinacidiphila bryophytorum</name>
    <dbReference type="NCBI Taxonomy" id="1436133"/>
    <lineage>
        <taxon>Bacteria</taxon>
        <taxon>Bacillati</taxon>
        <taxon>Actinomycetota</taxon>
        <taxon>Actinomycetes</taxon>
        <taxon>Kitasatosporales</taxon>
        <taxon>Streptomycetaceae</taxon>
        <taxon>Actinacidiphila</taxon>
    </lineage>
</organism>
<feature type="domain" description="DUF1918" evidence="1">
    <location>
        <begin position="1"/>
        <end position="57"/>
    </location>
</feature>
<dbReference type="RefSeq" id="WP_205046378.1">
    <property type="nucleotide sequence ID" value="NZ_CAJVAX010000002.1"/>
</dbReference>
<gene>
    <name evidence="2" type="ORF">SBRY_100197</name>
</gene>
<dbReference type="Pfam" id="PF08940">
    <property type="entry name" value="DUF1918"/>
    <property type="match status" value="1"/>
</dbReference>
<dbReference type="EMBL" id="CAJVAX010000002">
    <property type="protein sequence ID" value="CAG7613725.1"/>
    <property type="molecule type" value="Genomic_DNA"/>
</dbReference>
<keyword evidence="3" id="KW-1185">Reference proteome</keyword>
<accession>A0A9W4E2C6</accession>